<dbReference type="PROSITE" id="PS50896">
    <property type="entry name" value="LISH"/>
    <property type="match status" value="1"/>
</dbReference>
<dbReference type="SMART" id="SM00667">
    <property type="entry name" value="LisH"/>
    <property type="match status" value="1"/>
</dbReference>
<sequence length="112" mass="12216">MNIETPTGHPVSGASQPPPPPGPPGGGGPQHQQHQQAAQHQQHHQQQQQQPIRTDKDLLNSYIYDYLLKHNLVDSARAFSRETDNTNRGGGPTSRTSTPNPSVSIYFDKACA</sequence>
<dbReference type="AlphaFoldDB" id="A0A642UT54"/>
<organism evidence="2 3">
    <name type="scientific">Trichomonascus ciferrii</name>
    <dbReference type="NCBI Taxonomy" id="44093"/>
    <lineage>
        <taxon>Eukaryota</taxon>
        <taxon>Fungi</taxon>
        <taxon>Dikarya</taxon>
        <taxon>Ascomycota</taxon>
        <taxon>Saccharomycotina</taxon>
        <taxon>Dipodascomycetes</taxon>
        <taxon>Dipodascales</taxon>
        <taxon>Trichomonascaceae</taxon>
        <taxon>Trichomonascus</taxon>
        <taxon>Trichomonascus ciferrii complex</taxon>
    </lineage>
</organism>
<proteinExistence type="predicted"/>
<dbReference type="VEuPathDB" id="FungiDB:TRICI_005344"/>
<comment type="caution">
    <text evidence="2">The sequence shown here is derived from an EMBL/GenBank/DDBJ whole genome shotgun (WGS) entry which is preliminary data.</text>
</comment>
<accession>A0A642UT54</accession>
<feature type="region of interest" description="Disordered" evidence="1">
    <location>
        <begin position="79"/>
        <end position="112"/>
    </location>
</feature>
<reference evidence="2" key="1">
    <citation type="journal article" date="2019" name="G3 (Bethesda)">
        <title>Genome Assemblies of Two Rare Opportunistic Yeast Pathogens: Diutina rugosa (syn. Candida rugosa) and Trichomonascus ciferrii (syn. Candida ciferrii).</title>
        <authorList>
            <person name="Mixao V."/>
            <person name="Saus E."/>
            <person name="Hansen A.P."/>
            <person name="Lass-Florl C."/>
            <person name="Gabaldon T."/>
        </authorList>
    </citation>
    <scope>NUCLEOTIDE SEQUENCE</scope>
    <source>
        <strain evidence="2">CBS 4856</strain>
    </source>
</reference>
<feature type="region of interest" description="Disordered" evidence="1">
    <location>
        <begin position="1"/>
        <end position="56"/>
    </location>
</feature>
<dbReference type="EMBL" id="SWFS01000420">
    <property type="protein sequence ID" value="KAA8905016.1"/>
    <property type="molecule type" value="Genomic_DNA"/>
</dbReference>
<dbReference type="InterPro" id="IPR006594">
    <property type="entry name" value="LisH"/>
</dbReference>
<feature type="compositionally biased region" description="Pro residues" evidence="1">
    <location>
        <begin position="16"/>
        <end position="26"/>
    </location>
</feature>
<evidence type="ECO:0000313" key="3">
    <source>
        <dbReference type="Proteomes" id="UP000761534"/>
    </source>
</evidence>
<keyword evidence="3" id="KW-1185">Reference proteome</keyword>
<dbReference type="Proteomes" id="UP000761534">
    <property type="component" value="Unassembled WGS sequence"/>
</dbReference>
<name>A0A642UT54_9ASCO</name>
<feature type="compositionally biased region" description="Low complexity" evidence="1">
    <location>
        <begin position="30"/>
        <end position="51"/>
    </location>
</feature>
<protein>
    <submittedName>
        <fullName evidence="2">Uncharacterized protein</fullName>
    </submittedName>
</protein>
<gene>
    <name evidence="2" type="ORF">TRICI_005344</name>
</gene>
<evidence type="ECO:0000313" key="2">
    <source>
        <dbReference type="EMBL" id="KAA8905016.1"/>
    </source>
</evidence>
<dbReference type="Pfam" id="PF08513">
    <property type="entry name" value="LisH"/>
    <property type="match status" value="1"/>
</dbReference>
<dbReference type="OrthoDB" id="5600002at2759"/>
<evidence type="ECO:0000256" key="1">
    <source>
        <dbReference type="SAM" id="MobiDB-lite"/>
    </source>
</evidence>
<feature type="compositionally biased region" description="Polar residues" evidence="1">
    <location>
        <begin position="93"/>
        <end position="103"/>
    </location>
</feature>